<proteinExistence type="predicted"/>
<evidence type="ECO:0000313" key="1">
    <source>
        <dbReference type="EMBL" id="KAH9757480.1"/>
    </source>
</evidence>
<comment type="caution">
    <text evidence="1">The sequence shown here is derived from an EMBL/GenBank/DDBJ whole genome shotgun (WGS) entry which is preliminary data.</text>
</comment>
<evidence type="ECO:0000313" key="2">
    <source>
        <dbReference type="Proteomes" id="UP000829398"/>
    </source>
</evidence>
<gene>
    <name evidence="1" type="ORF">KPL71_016408</name>
</gene>
<name>A0ACB8KT36_CITSI</name>
<sequence length="59" mass="6778">MLHYFLNYSLPEAKFNRIIKELHSESLGQPELRTSKAGRDVTKYPVPECMCNDSHAHSS</sequence>
<protein>
    <submittedName>
        <fullName evidence="1">Uncharacterized protein</fullName>
    </submittedName>
</protein>
<keyword evidence="2" id="KW-1185">Reference proteome</keyword>
<dbReference type="Proteomes" id="UP000829398">
    <property type="component" value="Chromosome 5"/>
</dbReference>
<organism evidence="1 2">
    <name type="scientific">Citrus sinensis</name>
    <name type="common">Sweet orange</name>
    <name type="synonym">Citrus aurantium var. sinensis</name>
    <dbReference type="NCBI Taxonomy" id="2711"/>
    <lineage>
        <taxon>Eukaryota</taxon>
        <taxon>Viridiplantae</taxon>
        <taxon>Streptophyta</taxon>
        <taxon>Embryophyta</taxon>
        <taxon>Tracheophyta</taxon>
        <taxon>Spermatophyta</taxon>
        <taxon>Magnoliopsida</taxon>
        <taxon>eudicotyledons</taxon>
        <taxon>Gunneridae</taxon>
        <taxon>Pentapetalae</taxon>
        <taxon>rosids</taxon>
        <taxon>malvids</taxon>
        <taxon>Sapindales</taxon>
        <taxon>Rutaceae</taxon>
        <taxon>Aurantioideae</taxon>
        <taxon>Citrus</taxon>
    </lineage>
</organism>
<dbReference type="EMBL" id="CM039174">
    <property type="protein sequence ID" value="KAH9757480.1"/>
    <property type="molecule type" value="Genomic_DNA"/>
</dbReference>
<reference evidence="2" key="1">
    <citation type="journal article" date="2023" name="Hortic. Res.">
        <title>A chromosome-level phased genome enabling allele-level studies in sweet orange: a case study on citrus Huanglongbing tolerance.</title>
        <authorList>
            <person name="Wu B."/>
            <person name="Yu Q."/>
            <person name="Deng Z."/>
            <person name="Duan Y."/>
            <person name="Luo F."/>
            <person name="Gmitter F. Jr."/>
        </authorList>
    </citation>
    <scope>NUCLEOTIDE SEQUENCE [LARGE SCALE GENOMIC DNA]</scope>
    <source>
        <strain evidence="2">cv. Valencia</strain>
    </source>
</reference>
<accession>A0ACB8KT36</accession>